<protein>
    <submittedName>
        <fullName evidence="2">MBL fold metallo-hydrolase</fullName>
    </submittedName>
</protein>
<dbReference type="PANTHER" id="PTHR43546:SF7">
    <property type="entry name" value="METALLO-BETA-LACTAMASE DOMAIN-CONTAINING PROTEIN"/>
    <property type="match status" value="1"/>
</dbReference>
<dbReference type="InterPro" id="IPR050114">
    <property type="entry name" value="UPF0173_UPF0282_UlaG_hydrolase"/>
</dbReference>
<keyword evidence="3" id="KW-1185">Reference proteome</keyword>
<reference evidence="2 3" key="1">
    <citation type="submission" date="2016-03" db="EMBL/GenBank/DDBJ databases">
        <title>Genome sequence of Rhodococcus kyotonensis KB10.</title>
        <authorList>
            <person name="Jeong H."/>
            <person name="Hong C.E."/>
            <person name="Jo S.H."/>
            <person name="Park J.M."/>
        </authorList>
    </citation>
    <scope>NUCLEOTIDE SEQUENCE [LARGE SCALE GENOMIC DNA]</scope>
    <source>
        <strain evidence="2 3">KB10</strain>
    </source>
</reference>
<comment type="caution">
    <text evidence="2">The sequence shown here is derived from an EMBL/GenBank/DDBJ whole genome shotgun (WGS) entry which is preliminary data.</text>
</comment>
<feature type="domain" description="Metallo-beta-lactamase" evidence="1">
    <location>
        <begin position="43"/>
        <end position="238"/>
    </location>
</feature>
<gene>
    <name evidence="2" type="ORF">A3K89_12485</name>
</gene>
<sequence>MHGTFTFIGNATCLISVGDITLLTDPNFLHAGEYAYLGHGLVSKRLREPALSIDQLPPIDAVVLSHLHGDHWDRRAQKQLDRETPIITTGHAASKLGRRGFVDARPVKTWESETIERRGTRATVTSMPGRHGPRWAVAGHLVPPVMGSMIEFSRIDPGLESQNVELRIYISGDTLVVDDLLEIPRRYPSIDTGVFHLGGTTLPFGQSPRRGLMVTMDAQQGVRAIRMIDPDRAIPVHFDDYGVFSSPLDDFLREADADGIGDKVLYVERGRTVSIGKDRS</sequence>
<name>A0A177Y7K6_9NOCA</name>
<dbReference type="EMBL" id="LVHI01000039">
    <property type="protein sequence ID" value="OAK51465.1"/>
    <property type="molecule type" value="Genomic_DNA"/>
</dbReference>
<evidence type="ECO:0000313" key="2">
    <source>
        <dbReference type="EMBL" id="OAK51465.1"/>
    </source>
</evidence>
<dbReference type="InterPro" id="IPR001279">
    <property type="entry name" value="Metallo-B-lactamas"/>
</dbReference>
<dbReference type="GO" id="GO:0016787">
    <property type="term" value="F:hydrolase activity"/>
    <property type="evidence" value="ECO:0007669"/>
    <property type="project" value="UniProtKB-KW"/>
</dbReference>
<organism evidence="2 3">
    <name type="scientific">Rhodococcoides kyotonense</name>
    <dbReference type="NCBI Taxonomy" id="398843"/>
    <lineage>
        <taxon>Bacteria</taxon>
        <taxon>Bacillati</taxon>
        <taxon>Actinomycetota</taxon>
        <taxon>Actinomycetes</taxon>
        <taxon>Mycobacteriales</taxon>
        <taxon>Nocardiaceae</taxon>
        <taxon>Rhodococcoides</taxon>
    </lineage>
</organism>
<accession>A0A177Y7K6</accession>
<dbReference type="AlphaFoldDB" id="A0A177Y7K6"/>
<dbReference type="PANTHER" id="PTHR43546">
    <property type="entry name" value="UPF0173 METAL-DEPENDENT HYDROLASE MJ1163-RELATED"/>
    <property type="match status" value="1"/>
</dbReference>
<dbReference type="Pfam" id="PF12706">
    <property type="entry name" value="Lactamase_B_2"/>
    <property type="match status" value="1"/>
</dbReference>
<proteinExistence type="predicted"/>
<dbReference type="InterPro" id="IPR036866">
    <property type="entry name" value="RibonucZ/Hydroxyglut_hydro"/>
</dbReference>
<keyword evidence="2" id="KW-0378">Hydrolase</keyword>
<dbReference type="Gene3D" id="3.60.15.10">
    <property type="entry name" value="Ribonuclease Z/Hydroxyacylglutathione hydrolase-like"/>
    <property type="match status" value="1"/>
</dbReference>
<evidence type="ECO:0000259" key="1">
    <source>
        <dbReference type="Pfam" id="PF12706"/>
    </source>
</evidence>
<dbReference type="Proteomes" id="UP000077519">
    <property type="component" value="Unassembled WGS sequence"/>
</dbReference>
<dbReference type="SUPFAM" id="SSF56281">
    <property type="entry name" value="Metallo-hydrolase/oxidoreductase"/>
    <property type="match status" value="1"/>
</dbReference>
<evidence type="ECO:0000313" key="3">
    <source>
        <dbReference type="Proteomes" id="UP000077519"/>
    </source>
</evidence>